<keyword evidence="4 7" id="KW-1133">Transmembrane helix</keyword>
<feature type="compositionally biased region" description="Low complexity" evidence="6">
    <location>
        <begin position="136"/>
        <end position="145"/>
    </location>
</feature>
<protein>
    <submittedName>
        <fullName evidence="8">MFS transporter</fullName>
    </submittedName>
</protein>
<feature type="transmembrane region" description="Helical" evidence="7">
    <location>
        <begin position="366"/>
        <end position="384"/>
    </location>
</feature>
<evidence type="ECO:0000313" key="9">
    <source>
        <dbReference type="Proteomes" id="UP000565711"/>
    </source>
</evidence>
<feature type="region of interest" description="Disordered" evidence="6">
    <location>
        <begin position="619"/>
        <end position="638"/>
    </location>
</feature>
<reference evidence="8 9" key="1">
    <citation type="submission" date="2020-04" db="EMBL/GenBank/DDBJ databases">
        <title>MicrobeNet Type strains.</title>
        <authorList>
            <person name="Nicholson A.C."/>
        </authorList>
    </citation>
    <scope>NUCLEOTIDE SEQUENCE [LARGE SCALE GENOMIC DNA]</scope>
    <source>
        <strain evidence="8 9">JCM 12354</strain>
    </source>
</reference>
<keyword evidence="9" id="KW-1185">Reference proteome</keyword>
<name>A0A846Y4X2_9NOCA</name>
<dbReference type="EMBL" id="JAAXOP010000011">
    <property type="protein sequence ID" value="NKY52318.1"/>
    <property type="molecule type" value="Genomic_DNA"/>
</dbReference>
<evidence type="ECO:0000256" key="4">
    <source>
        <dbReference type="ARBA" id="ARBA00022989"/>
    </source>
</evidence>
<feature type="compositionally biased region" description="Pro residues" evidence="6">
    <location>
        <begin position="54"/>
        <end position="78"/>
    </location>
</feature>
<proteinExistence type="predicted"/>
<evidence type="ECO:0000256" key="5">
    <source>
        <dbReference type="ARBA" id="ARBA00023136"/>
    </source>
</evidence>
<evidence type="ECO:0000256" key="2">
    <source>
        <dbReference type="ARBA" id="ARBA00022475"/>
    </source>
</evidence>
<feature type="transmembrane region" description="Helical" evidence="7">
    <location>
        <begin position="499"/>
        <end position="517"/>
    </location>
</feature>
<feature type="transmembrane region" description="Helical" evidence="7">
    <location>
        <begin position="589"/>
        <end position="608"/>
    </location>
</feature>
<comment type="caution">
    <text evidence="8">The sequence shown here is derived from an EMBL/GenBank/DDBJ whole genome shotgun (WGS) entry which is preliminary data.</text>
</comment>
<evidence type="ECO:0000256" key="1">
    <source>
        <dbReference type="ARBA" id="ARBA00004651"/>
    </source>
</evidence>
<feature type="region of interest" description="Disordered" evidence="6">
    <location>
        <begin position="408"/>
        <end position="428"/>
    </location>
</feature>
<dbReference type="GO" id="GO:0022857">
    <property type="term" value="F:transmembrane transporter activity"/>
    <property type="evidence" value="ECO:0007669"/>
    <property type="project" value="InterPro"/>
</dbReference>
<feature type="compositionally biased region" description="Basic and acidic residues" evidence="6">
    <location>
        <begin position="80"/>
        <end position="90"/>
    </location>
</feature>
<keyword evidence="5 7" id="KW-0472">Membrane</keyword>
<feature type="transmembrane region" description="Helical" evidence="7">
    <location>
        <begin position="218"/>
        <end position="239"/>
    </location>
</feature>
<dbReference type="InterPro" id="IPR036259">
    <property type="entry name" value="MFS_trans_sf"/>
</dbReference>
<evidence type="ECO:0000313" key="8">
    <source>
        <dbReference type="EMBL" id="NKY52318.1"/>
    </source>
</evidence>
<accession>A0A846Y4X2</accession>
<feature type="transmembrane region" description="Helical" evidence="7">
    <location>
        <begin position="469"/>
        <end position="487"/>
    </location>
</feature>
<keyword evidence="2" id="KW-1003">Cell membrane</keyword>
<comment type="subcellular location">
    <subcellularLocation>
        <location evidence="1">Cell membrane</location>
        <topology evidence="1">Multi-pass membrane protein</topology>
    </subcellularLocation>
</comment>
<dbReference type="PANTHER" id="PTHR23513:SF18">
    <property type="entry name" value="INTEGRAL MEMBRANE PROTEIN"/>
    <property type="match status" value="1"/>
</dbReference>
<dbReference type="Pfam" id="PF07690">
    <property type="entry name" value="MFS_1"/>
    <property type="match status" value="1"/>
</dbReference>
<organism evidence="8 9">
    <name type="scientific">Nocardia vermiculata</name>
    <dbReference type="NCBI Taxonomy" id="257274"/>
    <lineage>
        <taxon>Bacteria</taxon>
        <taxon>Bacillati</taxon>
        <taxon>Actinomycetota</taxon>
        <taxon>Actinomycetes</taxon>
        <taxon>Mycobacteriales</taxon>
        <taxon>Nocardiaceae</taxon>
        <taxon>Nocardia</taxon>
    </lineage>
</organism>
<keyword evidence="3 7" id="KW-0812">Transmembrane</keyword>
<dbReference type="PANTHER" id="PTHR23513">
    <property type="entry name" value="INTEGRAL MEMBRANE EFFLUX PROTEIN-RELATED"/>
    <property type="match status" value="1"/>
</dbReference>
<dbReference type="InterPro" id="IPR011701">
    <property type="entry name" value="MFS"/>
</dbReference>
<feature type="region of interest" description="Disordered" evidence="6">
    <location>
        <begin position="1"/>
        <end position="168"/>
    </location>
</feature>
<dbReference type="Gene3D" id="1.20.1250.20">
    <property type="entry name" value="MFS general substrate transporter like domains"/>
    <property type="match status" value="1"/>
</dbReference>
<evidence type="ECO:0000256" key="3">
    <source>
        <dbReference type="ARBA" id="ARBA00022692"/>
    </source>
</evidence>
<evidence type="ECO:0000256" key="6">
    <source>
        <dbReference type="SAM" id="MobiDB-lite"/>
    </source>
</evidence>
<evidence type="ECO:0000256" key="7">
    <source>
        <dbReference type="SAM" id="Phobius"/>
    </source>
</evidence>
<feature type="transmembrane region" description="Helical" evidence="7">
    <location>
        <begin position="339"/>
        <end position="360"/>
    </location>
</feature>
<dbReference type="Proteomes" id="UP000565711">
    <property type="component" value="Unassembled WGS sequence"/>
</dbReference>
<sequence>MTRQGSQHGRRPRAGGVRENRHVTASRDPSGTEPGPWDGEEYPATRRHPGYDRYPPPNTPSSHPPSPPPPPPLPPLPPRGGDRPAARGDEADVPEFVTRRMASGEPPRTLPLREPRADEYEAPEAGYDNSGDEPDAPGAGASASGAGAGHASERPRPKDEKIAGRKRVPRKMTVTRVMAMRSIELTEKGFHTFQRAARADGAGESGLTALVYATMANFALDAAIAVSLANTLFFASATAESKTKVALYLLITIAPFAVIAPLIGPLLDRLQRGRRLALAASFAIRVVFAILLIFNFDSWALYPLALCMMISSKSFAVLKSAVTPRVLPPGIDLVRTNSRLTVFGLVGGTLGAGALAGMVAAVAGSVGALVFAALLAAAGAYLSLRIPSWVEVTEGEVPATLGYHGRSGSTDVLDRGAKSPVKPNRRRQPLGRSVVTGLWGNSTIRVLTGFLTFYVAFVAKSTEHRPVQQAAMLGVVGAAAAIGNFAGNATGARLKLGRPSLIVVECAAACAVAALLATLLDNLIGAAVAALVASCASALAKVSLDASIQDDLPPESIASGFGRSETVLQLSWVIGGAGGVLLPTTYWEGFAVVTAVLAAGLAQTFVSYRGHSLLPGFGGNRPQHAKQEVPLATGNQPQ</sequence>
<dbReference type="SUPFAM" id="SSF103473">
    <property type="entry name" value="MFS general substrate transporter"/>
    <property type="match status" value="1"/>
</dbReference>
<feature type="transmembrane region" description="Helical" evidence="7">
    <location>
        <begin position="276"/>
        <end position="294"/>
    </location>
</feature>
<dbReference type="AlphaFoldDB" id="A0A846Y4X2"/>
<gene>
    <name evidence="8" type="ORF">HGA08_19100</name>
</gene>
<feature type="transmembrane region" description="Helical" evidence="7">
    <location>
        <begin position="434"/>
        <end position="457"/>
    </location>
</feature>
<feature type="transmembrane region" description="Helical" evidence="7">
    <location>
        <begin position="245"/>
        <end position="264"/>
    </location>
</feature>
<dbReference type="GO" id="GO:0005886">
    <property type="term" value="C:plasma membrane"/>
    <property type="evidence" value="ECO:0007669"/>
    <property type="project" value="UniProtKB-SubCell"/>
</dbReference>
<feature type="compositionally biased region" description="Basic and acidic residues" evidence="6">
    <location>
        <begin position="151"/>
        <end position="163"/>
    </location>
</feature>